<name>A0A323TGN1_9BACI</name>
<dbReference type="InterPro" id="IPR035903">
    <property type="entry name" value="HesB-like_dom_sf"/>
</dbReference>
<evidence type="ECO:0000259" key="1">
    <source>
        <dbReference type="Pfam" id="PF01521"/>
    </source>
</evidence>
<dbReference type="SUPFAM" id="SSF89360">
    <property type="entry name" value="HesB-like domain"/>
    <property type="match status" value="1"/>
</dbReference>
<accession>A0A323TGN1</accession>
<comment type="caution">
    <text evidence="2">The sequence shown here is derived from an EMBL/GenBank/DDBJ whole genome shotgun (WGS) entry which is preliminary data.</text>
</comment>
<dbReference type="Gene3D" id="2.60.300.12">
    <property type="entry name" value="HesB-like domain"/>
    <property type="match status" value="1"/>
</dbReference>
<protein>
    <submittedName>
        <fullName evidence="2">Heme biosynthesis protein HemY</fullName>
    </submittedName>
</protein>
<dbReference type="InterPro" id="IPR000361">
    <property type="entry name" value="ATAP_core_dom"/>
</dbReference>
<evidence type="ECO:0000313" key="2">
    <source>
        <dbReference type="EMBL" id="PYZ94292.1"/>
    </source>
</evidence>
<dbReference type="AlphaFoldDB" id="A0A323TGN1"/>
<dbReference type="RefSeq" id="WP_110607928.1">
    <property type="nucleotide sequence ID" value="NZ_PDOD01000001.1"/>
</dbReference>
<proteinExistence type="predicted"/>
<dbReference type="Proteomes" id="UP000248214">
    <property type="component" value="Unassembled WGS sequence"/>
</dbReference>
<sequence length="113" mass="12833">MNIQITNKAKDMLNELGLKSEKNILLLEYETDGCGCVVNGVSQLVELPEIELTDQDLIIETTPAPFRVAIKKRVEWIYDNNLKIDFSDGANMFQLKSLNEMLNPRMTFKPSAI</sequence>
<reference evidence="2 3" key="1">
    <citation type="submission" date="2017-10" db="EMBL/GenBank/DDBJ databases">
        <title>Bacillus sp. nov., a halophilic bacterium isolated from a Keqin Lake.</title>
        <authorList>
            <person name="Wang H."/>
        </authorList>
    </citation>
    <scope>NUCLEOTIDE SEQUENCE [LARGE SCALE GENOMIC DNA]</scope>
    <source>
        <strain evidence="2 3">KQ-12</strain>
    </source>
</reference>
<keyword evidence="3" id="KW-1185">Reference proteome</keyword>
<dbReference type="Pfam" id="PF01521">
    <property type="entry name" value="Fe-S_biosyn"/>
    <property type="match status" value="1"/>
</dbReference>
<gene>
    <name evidence="2" type="ORF">CR194_01800</name>
</gene>
<evidence type="ECO:0000313" key="3">
    <source>
        <dbReference type="Proteomes" id="UP000248214"/>
    </source>
</evidence>
<dbReference type="OrthoDB" id="2361087at2"/>
<dbReference type="EMBL" id="PDOD01000001">
    <property type="protein sequence ID" value="PYZ94292.1"/>
    <property type="molecule type" value="Genomic_DNA"/>
</dbReference>
<organism evidence="2 3">
    <name type="scientific">Salipaludibacillus keqinensis</name>
    <dbReference type="NCBI Taxonomy" id="2045207"/>
    <lineage>
        <taxon>Bacteria</taxon>
        <taxon>Bacillati</taxon>
        <taxon>Bacillota</taxon>
        <taxon>Bacilli</taxon>
        <taxon>Bacillales</taxon>
        <taxon>Bacillaceae</taxon>
    </lineage>
</organism>
<feature type="domain" description="Core" evidence="1">
    <location>
        <begin position="1"/>
        <end position="108"/>
    </location>
</feature>